<dbReference type="EMBL" id="LAZR01013852">
    <property type="protein sequence ID" value="KKM20043.1"/>
    <property type="molecule type" value="Genomic_DNA"/>
</dbReference>
<sequence>MRVVSVTKAIAAAGNYDAEDVLSESASAGTAWQFSDIARKGSRGYITNARVACETTGLKHRLTLYLFKATPASELDDNKANTALLHADLANYQGKIDFPGLEDLGGDSEAVATPSTVGNLPLAFECAPDDGDLFGILVTRDAITGETATDDYTVTLTAED</sequence>
<comment type="caution">
    <text evidence="1">The sequence shown here is derived from an EMBL/GenBank/DDBJ whole genome shotgun (WGS) entry which is preliminary data.</text>
</comment>
<proteinExistence type="predicted"/>
<dbReference type="AlphaFoldDB" id="A0A0F9KD49"/>
<protein>
    <submittedName>
        <fullName evidence="1">Uncharacterized protein</fullName>
    </submittedName>
</protein>
<accession>A0A0F9KD49</accession>
<name>A0A0F9KD49_9ZZZZ</name>
<gene>
    <name evidence="1" type="ORF">LCGC14_1649510</name>
</gene>
<organism evidence="1">
    <name type="scientific">marine sediment metagenome</name>
    <dbReference type="NCBI Taxonomy" id="412755"/>
    <lineage>
        <taxon>unclassified sequences</taxon>
        <taxon>metagenomes</taxon>
        <taxon>ecological metagenomes</taxon>
    </lineage>
</organism>
<reference evidence="1" key="1">
    <citation type="journal article" date="2015" name="Nature">
        <title>Complex archaea that bridge the gap between prokaryotes and eukaryotes.</title>
        <authorList>
            <person name="Spang A."/>
            <person name="Saw J.H."/>
            <person name="Jorgensen S.L."/>
            <person name="Zaremba-Niedzwiedzka K."/>
            <person name="Martijn J."/>
            <person name="Lind A.E."/>
            <person name="van Eijk R."/>
            <person name="Schleper C."/>
            <person name="Guy L."/>
            <person name="Ettema T.J."/>
        </authorList>
    </citation>
    <scope>NUCLEOTIDE SEQUENCE</scope>
</reference>
<evidence type="ECO:0000313" key="1">
    <source>
        <dbReference type="EMBL" id="KKM20043.1"/>
    </source>
</evidence>